<dbReference type="SUPFAM" id="SSF51316">
    <property type="entry name" value="Mss4-like"/>
    <property type="match status" value="1"/>
</dbReference>
<dbReference type="RefSeq" id="WP_051193054.1">
    <property type="nucleotide sequence ID" value="NZ_JBIAQY010000016.1"/>
</dbReference>
<evidence type="ECO:0000256" key="4">
    <source>
        <dbReference type="ARBA" id="ARBA00023239"/>
    </source>
</evidence>
<dbReference type="Gene3D" id="3.90.1590.10">
    <property type="entry name" value="glutathione-dependent formaldehyde- activating enzyme (gfa)"/>
    <property type="match status" value="1"/>
</dbReference>
<dbReference type="PROSITE" id="PS51891">
    <property type="entry name" value="CENP_V_GFA"/>
    <property type="match status" value="1"/>
</dbReference>
<keyword evidence="3" id="KW-0862">Zinc</keyword>
<dbReference type="EMBL" id="JBIAQY010000016">
    <property type="protein sequence ID" value="MFF3573077.1"/>
    <property type="molecule type" value="Genomic_DNA"/>
</dbReference>
<evidence type="ECO:0000256" key="1">
    <source>
        <dbReference type="ARBA" id="ARBA00005495"/>
    </source>
</evidence>
<keyword evidence="4" id="KW-0456">Lyase</keyword>
<dbReference type="PANTHER" id="PTHR33337:SF40">
    <property type="entry name" value="CENP-V_GFA DOMAIN-CONTAINING PROTEIN-RELATED"/>
    <property type="match status" value="1"/>
</dbReference>
<evidence type="ECO:0000313" key="7">
    <source>
        <dbReference type="Proteomes" id="UP001601992"/>
    </source>
</evidence>
<evidence type="ECO:0000256" key="3">
    <source>
        <dbReference type="ARBA" id="ARBA00022833"/>
    </source>
</evidence>
<evidence type="ECO:0000259" key="5">
    <source>
        <dbReference type="PROSITE" id="PS51891"/>
    </source>
</evidence>
<dbReference type="InterPro" id="IPR011057">
    <property type="entry name" value="Mss4-like_sf"/>
</dbReference>
<feature type="domain" description="CENP-V/GFA" evidence="5">
    <location>
        <begin position="1"/>
        <end position="116"/>
    </location>
</feature>
<accession>A0ABW6S9X5</accession>
<name>A0ABW6S9X5_9NOCA</name>
<protein>
    <submittedName>
        <fullName evidence="6">GFA family protein</fullName>
    </submittedName>
</protein>
<evidence type="ECO:0000256" key="2">
    <source>
        <dbReference type="ARBA" id="ARBA00022723"/>
    </source>
</evidence>
<gene>
    <name evidence="6" type="ORF">ACFYXQ_35470</name>
</gene>
<evidence type="ECO:0000313" key="6">
    <source>
        <dbReference type="EMBL" id="MFF3573077.1"/>
    </source>
</evidence>
<dbReference type="InterPro" id="IPR006913">
    <property type="entry name" value="CENP-V/GFA"/>
</dbReference>
<reference evidence="6 7" key="1">
    <citation type="submission" date="2024-10" db="EMBL/GenBank/DDBJ databases">
        <title>The Natural Products Discovery Center: Release of the First 8490 Sequenced Strains for Exploring Actinobacteria Biosynthetic Diversity.</title>
        <authorList>
            <person name="Kalkreuter E."/>
            <person name="Kautsar S.A."/>
            <person name="Yang D."/>
            <person name="Bader C.D."/>
            <person name="Teijaro C.N."/>
            <person name="Fluegel L."/>
            <person name="Davis C.M."/>
            <person name="Simpson J.R."/>
            <person name="Lauterbach L."/>
            <person name="Steele A.D."/>
            <person name="Gui C."/>
            <person name="Meng S."/>
            <person name="Li G."/>
            <person name="Viehrig K."/>
            <person name="Ye F."/>
            <person name="Su P."/>
            <person name="Kiefer A.F."/>
            <person name="Nichols A."/>
            <person name="Cepeda A.J."/>
            <person name="Yan W."/>
            <person name="Fan B."/>
            <person name="Jiang Y."/>
            <person name="Adhikari A."/>
            <person name="Zheng C.-J."/>
            <person name="Schuster L."/>
            <person name="Cowan T.M."/>
            <person name="Smanski M.J."/>
            <person name="Chevrette M.G."/>
            <person name="De Carvalho L.P.S."/>
            <person name="Shen B."/>
        </authorList>
    </citation>
    <scope>NUCLEOTIDE SEQUENCE [LARGE SCALE GENOMIC DNA]</scope>
    <source>
        <strain evidence="6 7">NPDC002593</strain>
    </source>
</reference>
<keyword evidence="2" id="KW-0479">Metal-binding</keyword>
<comment type="similarity">
    <text evidence="1">Belongs to the Gfa family.</text>
</comment>
<sequence>MNGGCVCGNIRFSATGEPDFPHLCSCPHCQRLSGAPVIAWVDFPEKGFGWTGPGGEPRWFQTYPATETHPAIERGFCPDCGASVASRGDVPGNVGVTIFALDDHSALVPEHQSFKDNAVPWMAPLG</sequence>
<proteinExistence type="inferred from homology"/>
<dbReference type="PANTHER" id="PTHR33337">
    <property type="entry name" value="GFA DOMAIN-CONTAINING PROTEIN"/>
    <property type="match status" value="1"/>
</dbReference>
<organism evidence="6 7">
    <name type="scientific">Nocardia jiangxiensis</name>
    <dbReference type="NCBI Taxonomy" id="282685"/>
    <lineage>
        <taxon>Bacteria</taxon>
        <taxon>Bacillati</taxon>
        <taxon>Actinomycetota</taxon>
        <taxon>Actinomycetes</taxon>
        <taxon>Mycobacteriales</taxon>
        <taxon>Nocardiaceae</taxon>
        <taxon>Nocardia</taxon>
    </lineage>
</organism>
<dbReference type="Pfam" id="PF04828">
    <property type="entry name" value="GFA"/>
    <property type="match status" value="1"/>
</dbReference>
<comment type="caution">
    <text evidence="6">The sequence shown here is derived from an EMBL/GenBank/DDBJ whole genome shotgun (WGS) entry which is preliminary data.</text>
</comment>
<keyword evidence="7" id="KW-1185">Reference proteome</keyword>
<dbReference type="Proteomes" id="UP001601992">
    <property type="component" value="Unassembled WGS sequence"/>
</dbReference>